<dbReference type="PANTHER" id="PTHR11081">
    <property type="entry name" value="FLAP ENDONUCLEASE FAMILY MEMBER"/>
    <property type="match status" value="1"/>
</dbReference>
<feature type="region of interest" description="Disordered" evidence="7">
    <location>
        <begin position="153"/>
        <end position="183"/>
    </location>
</feature>
<dbReference type="Pfam" id="PF00867">
    <property type="entry name" value="XPG_I"/>
    <property type="match status" value="1"/>
</dbReference>
<dbReference type="InParanoid" id="K5XPX3"/>
<keyword evidence="4" id="KW-0255">Endonuclease</keyword>
<keyword evidence="11" id="KW-1185">Reference proteome</keyword>
<dbReference type="OMA" id="PFLQKTC"/>
<reference evidence="11" key="1">
    <citation type="journal article" date="2012" name="Proc. Natl. Acad. Sci. U.S.A.">
        <title>Genome sequence of the button mushroom Agaricus bisporus reveals mechanisms governing adaptation to a humic-rich ecological niche.</title>
        <authorList>
            <person name="Morin E."/>
            <person name="Kohler A."/>
            <person name="Baker A.R."/>
            <person name="Foulongne-Oriol M."/>
            <person name="Lombard V."/>
            <person name="Nagy L.G."/>
            <person name="Ohm R.A."/>
            <person name="Patyshakuliyeva A."/>
            <person name="Brun A."/>
            <person name="Aerts A.L."/>
            <person name="Bailey A.M."/>
            <person name="Billette C."/>
            <person name="Coutinho P.M."/>
            <person name="Deakin G."/>
            <person name="Doddapaneni H."/>
            <person name="Floudas D."/>
            <person name="Grimwood J."/>
            <person name="Hilden K."/>
            <person name="Kuees U."/>
            <person name="LaButti K.M."/>
            <person name="Lapidus A."/>
            <person name="Lindquist E.A."/>
            <person name="Lucas S.M."/>
            <person name="Murat C."/>
            <person name="Riley R.W."/>
            <person name="Salamov A.A."/>
            <person name="Schmutz J."/>
            <person name="Subramanian V."/>
            <person name="Woesten H.A.B."/>
            <person name="Xu J."/>
            <person name="Eastwood D.C."/>
            <person name="Foster G.D."/>
            <person name="Sonnenberg A.S."/>
            <person name="Cullen D."/>
            <person name="de Vries R.P."/>
            <person name="Lundell T."/>
            <person name="Hibbett D.S."/>
            <person name="Henrissat B."/>
            <person name="Burton K.S."/>
            <person name="Kerrigan R.W."/>
            <person name="Challen M.P."/>
            <person name="Grigoriev I.V."/>
            <person name="Martin F."/>
        </authorList>
    </citation>
    <scope>NUCLEOTIDE SEQUENCE [LARGE SCALE GENOMIC DNA]</scope>
    <source>
        <strain evidence="11">JB137-S8 / ATCC MYA-4627 / FGSC 10392</strain>
    </source>
</reference>
<dbReference type="SMART" id="SM00484">
    <property type="entry name" value="XPGI"/>
    <property type="match status" value="1"/>
</dbReference>
<dbReference type="HOGENOM" id="CLU_021984_0_0_1"/>
<organism evidence="10 11">
    <name type="scientific">Agaricus bisporus var. burnettii (strain JB137-S8 / ATCC MYA-4627 / FGSC 10392)</name>
    <name type="common">White button mushroom</name>
    <dbReference type="NCBI Taxonomy" id="597362"/>
    <lineage>
        <taxon>Eukaryota</taxon>
        <taxon>Fungi</taxon>
        <taxon>Dikarya</taxon>
        <taxon>Basidiomycota</taxon>
        <taxon>Agaricomycotina</taxon>
        <taxon>Agaricomycetes</taxon>
        <taxon>Agaricomycetidae</taxon>
        <taxon>Agaricales</taxon>
        <taxon>Agaricineae</taxon>
        <taxon>Agaricaceae</taxon>
        <taxon>Agaricus</taxon>
    </lineage>
</organism>
<dbReference type="KEGG" id="abp:AGABI1DRAFT62861"/>
<name>K5XPX3_AGABU</name>
<dbReference type="GO" id="GO:0046872">
    <property type="term" value="F:metal ion binding"/>
    <property type="evidence" value="ECO:0007669"/>
    <property type="project" value="UniProtKB-KW"/>
</dbReference>
<dbReference type="SUPFAM" id="SSF47807">
    <property type="entry name" value="5' to 3' exonuclease, C-terminal subdomain"/>
    <property type="match status" value="1"/>
</dbReference>
<comment type="cofactor">
    <cofactor evidence="1">
        <name>Mg(2+)</name>
        <dbReference type="ChEBI" id="CHEBI:18420"/>
    </cofactor>
</comment>
<dbReference type="STRING" id="597362.K5XPX3"/>
<dbReference type="RefSeq" id="XP_007332584.1">
    <property type="nucleotide sequence ID" value="XM_007332522.1"/>
</dbReference>
<dbReference type="SMART" id="SM00279">
    <property type="entry name" value="HhH2"/>
    <property type="match status" value="1"/>
</dbReference>
<dbReference type="InterPro" id="IPR029060">
    <property type="entry name" value="PIN-like_dom_sf"/>
</dbReference>
<evidence type="ECO:0000256" key="7">
    <source>
        <dbReference type="SAM" id="MobiDB-lite"/>
    </source>
</evidence>
<proteinExistence type="predicted"/>
<dbReference type="SMART" id="SM00485">
    <property type="entry name" value="XPGN"/>
    <property type="match status" value="1"/>
</dbReference>
<evidence type="ECO:0000256" key="3">
    <source>
        <dbReference type="ARBA" id="ARBA00022723"/>
    </source>
</evidence>
<gene>
    <name evidence="10" type="ORF">AGABI1DRAFT_62861</name>
</gene>
<keyword evidence="3" id="KW-0479">Metal-binding</keyword>
<dbReference type="OrthoDB" id="31113at2759"/>
<accession>K5XPX3</accession>
<dbReference type="GO" id="GO:0003677">
    <property type="term" value="F:DNA binding"/>
    <property type="evidence" value="ECO:0007669"/>
    <property type="project" value="InterPro"/>
</dbReference>
<dbReference type="PANTHER" id="PTHR11081:SF9">
    <property type="entry name" value="FLAP ENDONUCLEASE 1"/>
    <property type="match status" value="1"/>
</dbReference>
<keyword evidence="5" id="KW-0378">Hydrolase</keyword>
<dbReference type="EMBL" id="JH971400">
    <property type="protein sequence ID" value="EKM76795.1"/>
    <property type="molecule type" value="Genomic_DNA"/>
</dbReference>
<evidence type="ECO:0000256" key="1">
    <source>
        <dbReference type="ARBA" id="ARBA00001946"/>
    </source>
</evidence>
<feature type="domain" description="XPG N-terminal" evidence="9">
    <location>
        <begin position="1"/>
        <end position="99"/>
    </location>
</feature>
<dbReference type="Gene3D" id="3.40.50.1010">
    <property type="entry name" value="5'-nuclease"/>
    <property type="match status" value="2"/>
</dbReference>
<keyword evidence="2" id="KW-0540">Nuclease</keyword>
<dbReference type="InterPro" id="IPR006086">
    <property type="entry name" value="XPG-I_dom"/>
</dbReference>
<protein>
    <recommendedName>
        <fullName evidence="12">PIN domain-like protein</fullName>
    </recommendedName>
</protein>
<evidence type="ECO:0000313" key="10">
    <source>
        <dbReference type="EMBL" id="EKM76795.1"/>
    </source>
</evidence>
<dbReference type="Gene3D" id="1.10.150.20">
    <property type="entry name" value="5' to 3' exonuclease, C-terminal subdomain"/>
    <property type="match status" value="1"/>
</dbReference>
<evidence type="ECO:0008006" key="12">
    <source>
        <dbReference type="Google" id="ProtNLM"/>
    </source>
</evidence>
<dbReference type="InterPro" id="IPR008918">
    <property type="entry name" value="HhH2"/>
</dbReference>
<dbReference type="SUPFAM" id="SSF88723">
    <property type="entry name" value="PIN domain-like"/>
    <property type="match status" value="1"/>
</dbReference>
<dbReference type="InterPro" id="IPR006085">
    <property type="entry name" value="XPG_DNA_repair_N"/>
</dbReference>
<evidence type="ECO:0000256" key="4">
    <source>
        <dbReference type="ARBA" id="ARBA00022759"/>
    </source>
</evidence>
<evidence type="ECO:0000259" key="8">
    <source>
        <dbReference type="SMART" id="SM00484"/>
    </source>
</evidence>
<dbReference type="PRINTS" id="PR00853">
    <property type="entry name" value="XPGRADSUPER"/>
</dbReference>
<dbReference type="GO" id="GO:0017108">
    <property type="term" value="F:5'-flap endonuclease activity"/>
    <property type="evidence" value="ECO:0007669"/>
    <property type="project" value="TreeGrafter"/>
</dbReference>
<keyword evidence="6" id="KW-0460">Magnesium</keyword>
<dbReference type="GeneID" id="18830422"/>
<dbReference type="GO" id="GO:0005634">
    <property type="term" value="C:nucleus"/>
    <property type="evidence" value="ECO:0007669"/>
    <property type="project" value="TreeGrafter"/>
</dbReference>
<dbReference type="GO" id="GO:0006281">
    <property type="term" value="P:DNA repair"/>
    <property type="evidence" value="ECO:0007669"/>
    <property type="project" value="UniProtKB-ARBA"/>
</dbReference>
<dbReference type="InterPro" id="IPR006084">
    <property type="entry name" value="XPG/Rad2"/>
</dbReference>
<dbReference type="GO" id="GO:0005737">
    <property type="term" value="C:cytoplasm"/>
    <property type="evidence" value="ECO:0007669"/>
    <property type="project" value="TreeGrafter"/>
</dbReference>
<dbReference type="Proteomes" id="UP000008493">
    <property type="component" value="Unassembled WGS sequence"/>
</dbReference>
<feature type="domain" description="XPG-I" evidence="8">
    <location>
        <begin position="371"/>
        <end position="441"/>
    </location>
</feature>
<dbReference type="InterPro" id="IPR036279">
    <property type="entry name" value="5-3_exonuclease_C_sf"/>
</dbReference>
<dbReference type="GO" id="GO:0008409">
    <property type="term" value="F:5'-3' exonuclease activity"/>
    <property type="evidence" value="ECO:0007669"/>
    <property type="project" value="TreeGrafter"/>
</dbReference>
<dbReference type="Pfam" id="PF00752">
    <property type="entry name" value="XPG_N"/>
    <property type="match status" value="1"/>
</dbReference>
<evidence type="ECO:0000256" key="5">
    <source>
        <dbReference type="ARBA" id="ARBA00022801"/>
    </source>
</evidence>
<sequence length="575" mass="63724">MGVQGFTPFLQKTVPHIIHKLPNRLKDLSGKKLVLDGTLITQRLHFAPSPHPYRHVLGWYNLARELNDNNIRAVCIFDGNLRAKAKALEVRKIEASRKLHVSRGTLESVRIKRLQKLKAVMANVRALDEKGKSAIAEMLSRLNASLPIEEQPSESVLVQEQPPVSSLVQEQPQDSPDVLEKPQDAFPIDEQPQDSMLAQEQQQNSLLVEEQLQDPSPVQEQPQDSRVIGFGAPELGIPANVPSAEDIKSMILSSYRDFQLTISKVASLSSSERKPKILASGTLSLTEEMDNQEEELVLSKTQCELTLEEEKIWDELTLATSPVVESAPIPVAAEDRLHVLASRSESIADSYQRRTYVPTKTTYMESREILEAMGIPCYEIQGEHEGEGVASSLVLQGMADYVVSEDTDVLVYGAPIVRNFTSHGNPLTVIHGNDVREALDLSNDACIDFAILLGTDFSQRIRNVGPIRALKLIKEYETIENILNSQTKHQPTIPHEEYMAQVESARAIFSSPPPIPSQLRLAVMSTGTDLIDQAKVAVVMERCGLGRALVGDSLWDYEAALDGNYFSDNPSMIVS</sequence>
<evidence type="ECO:0000313" key="11">
    <source>
        <dbReference type="Proteomes" id="UP000008493"/>
    </source>
</evidence>
<evidence type="ECO:0000256" key="6">
    <source>
        <dbReference type="ARBA" id="ARBA00022842"/>
    </source>
</evidence>
<dbReference type="AlphaFoldDB" id="K5XPX3"/>
<evidence type="ECO:0000256" key="2">
    <source>
        <dbReference type="ARBA" id="ARBA00022722"/>
    </source>
</evidence>
<feature type="compositionally biased region" description="Polar residues" evidence="7">
    <location>
        <begin position="153"/>
        <end position="174"/>
    </location>
</feature>
<dbReference type="eggNOG" id="KOG2519">
    <property type="taxonomic scope" value="Eukaryota"/>
</dbReference>
<evidence type="ECO:0000259" key="9">
    <source>
        <dbReference type="SMART" id="SM00485"/>
    </source>
</evidence>